<gene>
    <name evidence="1" type="ORF">DW663_10220</name>
</gene>
<dbReference type="RefSeq" id="WP_117708249.1">
    <property type="nucleotide sequence ID" value="NZ_QRHL01000023.1"/>
</dbReference>
<protein>
    <submittedName>
        <fullName evidence="1">Membrane-associated protease 1</fullName>
    </submittedName>
</protein>
<dbReference type="Proteomes" id="UP000284676">
    <property type="component" value="Unassembled WGS sequence"/>
</dbReference>
<accession>A0A414PQ54</accession>
<dbReference type="GO" id="GO:0006508">
    <property type="term" value="P:proteolysis"/>
    <property type="evidence" value="ECO:0007669"/>
    <property type="project" value="UniProtKB-KW"/>
</dbReference>
<keyword evidence="1" id="KW-0378">Hydrolase</keyword>
<keyword evidence="1" id="KW-0645">Protease</keyword>
<sequence length="143" mass="15677">MGFRLNIKGAEEISLGMDNILEASYKSDTPDDSDARATDLGVIIKVKGKIITPVNGETEDDTRKLAKWSLVSAEKADAYRDLTLDVISGDIVVRSIHLPHAFIVDYTEDYTDKNGVGTFSAVFKQKKEKTEDVTLEGGYASES</sequence>
<proteinExistence type="predicted"/>
<comment type="caution">
    <text evidence="1">The sequence shown here is derived from an EMBL/GenBank/DDBJ whole genome shotgun (WGS) entry which is preliminary data.</text>
</comment>
<dbReference type="AlphaFoldDB" id="A0A414PQ54"/>
<name>A0A414PQ54_FUSMR</name>
<dbReference type="EMBL" id="QRHL01000023">
    <property type="protein sequence ID" value="RHF70650.1"/>
    <property type="molecule type" value="Genomic_DNA"/>
</dbReference>
<evidence type="ECO:0000313" key="2">
    <source>
        <dbReference type="Proteomes" id="UP000284676"/>
    </source>
</evidence>
<dbReference type="GO" id="GO:0008233">
    <property type="term" value="F:peptidase activity"/>
    <property type="evidence" value="ECO:0007669"/>
    <property type="project" value="UniProtKB-KW"/>
</dbReference>
<reference evidence="1 2" key="1">
    <citation type="submission" date="2018-08" db="EMBL/GenBank/DDBJ databases">
        <title>A genome reference for cultivated species of the human gut microbiota.</title>
        <authorList>
            <person name="Zou Y."/>
            <person name="Xue W."/>
            <person name="Luo G."/>
        </authorList>
    </citation>
    <scope>NUCLEOTIDE SEQUENCE [LARGE SCALE GENOMIC DNA]</scope>
    <source>
        <strain evidence="1 2">AM25-1</strain>
    </source>
</reference>
<evidence type="ECO:0000313" key="1">
    <source>
        <dbReference type="EMBL" id="RHF70650.1"/>
    </source>
</evidence>
<organism evidence="1 2">
    <name type="scientific">Fusobacterium mortiferum</name>
    <dbReference type="NCBI Taxonomy" id="850"/>
    <lineage>
        <taxon>Bacteria</taxon>
        <taxon>Fusobacteriati</taxon>
        <taxon>Fusobacteriota</taxon>
        <taxon>Fusobacteriia</taxon>
        <taxon>Fusobacteriales</taxon>
        <taxon>Fusobacteriaceae</taxon>
        <taxon>Fusobacterium</taxon>
    </lineage>
</organism>